<comment type="caution">
    <text evidence="1">The sequence shown here is derived from an EMBL/GenBank/DDBJ whole genome shotgun (WGS) entry which is preliminary data.</text>
</comment>
<evidence type="ECO:0000313" key="1">
    <source>
        <dbReference type="EMBL" id="PVU92673.1"/>
    </source>
</evidence>
<dbReference type="AlphaFoldDB" id="A0A2T9YK19"/>
<accession>A0A2T9YK19</accession>
<sequence>MTHNGHYRGMDDSSPPEHLVVNNQFLLLAIIDFLLDRFGTISVDGIGIGLNNNILIRSGYRAADFHYKVNRVTISFSL</sequence>
<gene>
    <name evidence="1" type="ORF">BB561_003690</name>
</gene>
<organism evidence="1 2">
    <name type="scientific">Smittium simulii</name>
    <dbReference type="NCBI Taxonomy" id="133385"/>
    <lineage>
        <taxon>Eukaryota</taxon>
        <taxon>Fungi</taxon>
        <taxon>Fungi incertae sedis</taxon>
        <taxon>Zoopagomycota</taxon>
        <taxon>Kickxellomycotina</taxon>
        <taxon>Harpellomycetes</taxon>
        <taxon>Harpellales</taxon>
        <taxon>Legeriomycetaceae</taxon>
        <taxon>Smittium</taxon>
    </lineage>
</organism>
<protein>
    <submittedName>
        <fullName evidence="1">Uncharacterized protein</fullName>
    </submittedName>
</protein>
<name>A0A2T9YK19_9FUNG</name>
<proteinExistence type="predicted"/>
<reference evidence="1 2" key="1">
    <citation type="journal article" date="2018" name="MBio">
        <title>Comparative Genomics Reveals the Core Gene Toolbox for the Fungus-Insect Symbiosis.</title>
        <authorList>
            <person name="Wang Y."/>
            <person name="Stata M."/>
            <person name="Wang W."/>
            <person name="Stajich J.E."/>
            <person name="White M.M."/>
            <person name="Moncalvo J.M."/>
        </authorList>
    </citation>
    <scope>NUCLEOTIDE SEQUENCE [LARGE SCALE GENOMIC DNA]</scope>
    <source>
        <strain evidence="1 2">SWE-8-4</strain>
    </source>
</reference>
<evidence type="ECO:0000313" key="2">
    <source>
        <dbReference type="Proteomes" id="UP000245383"/>
    </source>
</evidence>
<dbReference type="Proteomes" id="UP000245383">
    <property type="component" value="Unassembled WGS sequence"/>
</dbReference>
<dbReference type="EMBL" id="MBFR01000153">
    <property type="protein sequence ID" value="PVU92673.1"/>
    <property type="molecule type" value="Genomic_DNA"/>
</dbReference>
<keyword evidence="2" id="KW-1185">Reference proteome</keyword>